<protein>
    <submittedName>
        <fullName evidence="1">Uncharacterized protein</fullName>
    </submittedName>
</protein>
<sequence length="66" mass="7428">MTKASWWGASYVAYTTYFRSARDDMDHSVLSRMRGRSGSYGLIAGILIKEAFGFIGEELPEVSLFQ</sequence>
<dbReference type="Proteomes" id="UP000266723">
    <property type="component" value="Unassembled WGS sequence"/>
</dbReference>
<keyword evidence="2" id="KW-1185">Reference proteome</keyword>
<organism evidence="1 2">
    <name type="scientific">Brassica cretica</name>
    <name type="common">Mustard</name>
    <dbReference type="NCBI Taxonomy" id="69181"/>
    <lineage>
        <taxon>Eukaryota</taxon>
        <taxon>Viridiplantae</taxon>
        <taxon>Streptophyta</taxon>
        <taxon>Embryophyta</taxon>
        <taxon>Tracheophyta</taxon>
        <taxon>Spermatophyta</taxon>
        <taxon>Magnoliopsida</taxon>
        <taxon>eudicotyledons</taxon>
        <taxon>Gunneridae</taxon>
        <taxon>Pentapetalae</taxon>
        <taxon>rosids</taxon>
        <taxon>malvids</taxon>
        <taxon>Brassicales</taxon>
        <taxon>Brassicaceae</taxon>
        <taxon>Brassiceae</taxon>
        <taxon>Brassica</taxon>
    </lineage>
</organism>
<reference evidence="1 2" key="1">
    <citation type="journal article" date="2020" name="BMC Genomics">
        <title>Intraspecific diversification of the crop wild relative Brassica cretica Lam. using demographic model selection.</title>
        <authorList>
            <person name="Kioukis A."/>
            <person name="Michalopoulou V.A."/>
            <person name="Briers L."/>
            <person name="Pirintsos S."/>
            <person name="Studholme D.J."/>
            <person name="Pavlidis P."/>
            <person name="Sarris P.F."/>
        </authorList>
    </citation>
    <scope>NUCLEOTIDE SEQUENCE [LARGE SCALE GENOMIC DNA]</scope>
    <source>
        <strain evidence="2">cv. PFS-1207/04</strain>
    </source>
</reference>
<evidence type="ECO:0000313" key="2">
    <source>
        <dbReference type="Proteomes" id="UP000266723"/>
    </source>
</evidence>
<name>A0ABQ7A9A9_BRACR</name>
<comment type="caution">
    <text evidence="1">The sequence shown here is derived from an EMBL/GenBank/DDBJ whole genome shotgun (WGS) entry which is preliminary data.</text>
</comment>
<evidence type="ECO:0000313" key="1">
    <source>
        <dbReference type="EMBL" id="KAF3494246.1"/>
    </source>
</evidence>
<accession>A0ABQ7A9A9</accession>
<dbReference type="EMBL" id="QGKV02002055">
    <property type="protein sequence ID" value="KAF3494246.1"/>
    <property type="molecule type" value="Genomic_DNA"/>
</dbReference>
<gene>
    <name evidence="1" type="ORF">DY000_02053312</name>
</gene>
<proteinExistence type="predicted"/>